<keyword evidence="2" id="KW-1185">Reference proteome</keyword>
<dbReference type="EMBL" id="JABEZV010000007">
    <property type="protein sequence ID" value="MBA0716097.1"/>
    <property type="molecule type" value="Genomic_DNA"/>
</dbReference>
<organism evidence="1 2">
    <name type="scientific">Gossypium laxum</name>
    <dbReference type="NCBI Taxonomy" id="34288"/>
    <lineage>
        <taxon>Eukaryota</taxon>
        <taxon>Viridiplantae</taxon>
        <taxon>Streptophyta</taxon>
        <taxon>Embryophyta</taxon>
        <taxon>Tracheophyta</taxon>
        <taxon>Spermatophyta</taxon>
        <taxon>Magnoliopsida</taxon>
        <taxon>eudicotyledons</taxon>
        <taxon>Gunneridae</taxon>
        <taxon>Pentapetalae</taxon>
        <taxon>rosids</taxon>
        <taxon>malvids</taxon>
        <taxon>Malvales</taxon>
        <taxon>Malvaceae</taxon>
        <taxon>Malvoideae</taxon>
        <taxon>Gossypium</taxon>
    </lineage>
</organism>
<dbReference type="AlphaFoldDB" id="A0A7J8ZWB7"/>
<gene>
    <name evidence="1" type="ORF">Golax_014963</name>
</gene>
<comment type="caution">
    <text evidence="1">The sequence shown here is derived from an EMBL/GenBank/DDBJ whole genome shotgun (WGS) entry which is preliminary data.</text>
</comment>
<evidence type="ECO:0000313" key="1">
    <source>
        <dbReference type="EMBL" id="MBA0716097.1"/>
    </source>
</evidence>
<name>A0A7J8ZWB7_9ROSI</name>
<proteinExistence type="predicted"/>
<reference evidence="1 2" key="1">
    <citation type="journal article" date="2019" name="Genome Biol. Evol.">
        <title>Insights into the evolution of the New World diploid cottons (Gossypium, subgenus Houzingenia) based on genome sequencing.</title>
        <authorList>
            <person name="Grover C.E."/>
            <person name="Arick M.A. 2nd"/>
            <person name="Thrash A."/>
            <person name="Conover J.L."/>
            <person name="Sanders W.S."/>
            <person name="Peterson D.G."/>
            <person name="Frelichowski J.E."/>
            <person name="Scheffler J.A."/>
            <person name="Scheffler B.E."/>
            <person name="Wendel J.F."/>
        </authorList>
    </citation>
    <scope>NUCLEOTIDE SEQUENCE [LARGE SCALE GENOMIC DNA]</scope>
    <source>
        <strain evidence="1">4</strain>
        <tissue evidence="1">Leaf</tissue>
    </source>
</reference>
<sequence length="25" mass="2737">MAIHRSLVIFAIVSLKTPAISLRIS</sequence>
<dbReference type="Proteomes" id="UP000593574">
    <property type="component" value="Unassembled WGS sequence"/>
</dbReference>
<protein>
    <submittedName>
        <fullName evidence="1">Uncharacterized protein</fullName>
    </submittedName>
</protein>
<accession>A0A7J8ZWB7</accession>
<evidence type="ECO:0000313" key="2">
    <source>
        <dbReference type="Proteomes" id="UP000593574"/>
    </source>
</evidence>